<reference evidence="14" key="1">
    <citation type="submission" date="2022-09" db="EMBL/GenBank/DDBJ databases">
        <title>Tahibacter sp. nov., isolated from a fresh water.</title>
        <authorList>
            <person name="Baek J.H."/>
            <person name="Lee J.K."/>
            <person name="Kim J.M."/>
            <person name="Jeon C.O."/>
        </authorList>
    </citation>
    <scope>NUCLEOTIDE SEQUENCE</scope>
    <source>
        <strain evidence="14">W38</strain>
    </source>
</reference>
<organism evidence="14 15">
    <name type="scientific">Tahibacter amnicola</name>
    <dbReference type="NCBI Taxonomy" id="2976241"/>
    <lineage>
        <taxon>Bacteria</taxon>
        <taxon>Pseudomonadati</taxon>
        <taxon>Pseudomonadota</taxon>
        <taxon>Gammaproteobacteria</taxon>
        <taxon>Lysobacterales</taxon>
        <taxon>Rhodanobacteraceae</taxon>
        <taxon>Tahibacter</taxon>
    </lineage>
</organism>
<keyword evidence="15" id="KW-1185">Reference proteome</keyword>
<dbReference type="InterPro" id="IPR010827">
    <property type="entry name" value="BamA/TamA_POTRA"/>
</dbReference>
<protein>
    <recommendedName>
        <fullName evidence="3">Translocation and assembly module subunit TamA</fullName>
    </recommendedName>
    <alternativeName>
        <fullName evidence="9">Autotransporter assembly factor TamA</fullName>
    </alternativeName>
</protein>
<comment type="similarity">
    <text evidence="2">Belongs to the TamA family.</text>
</comment>
<evidence type="ECO:0000256" key="8">
    <source>
        <dbReference type="ARBA" id="ARBA00023237"/>
    </source>
</evidence>
<dbReference type="Gene3D" id="2.40.160.50">
    <property type="entry name" value="membrane protein fhac: a member of the omp85/tpsb transporter family"/>
    <property type="match status" value="1"/>
</dbReference>
<dbReference type="PANTHER" id="PTHR12815:SF47">
    <property type="entry name" value="TRANSLOCATION AND ASSEMBLY MODULE SUBUNIT TAMA"/>
    <property type="match status" value="1"/>
</dbReference>
<evidence type="ECO:0000256" key="10">
    <source>
        <dbReference type="ARBA" id="ARBA00093548"/>
    </source>
</evidence>
<dbReference type="InterPro" id="IPR000184">
    <property type="entry name" value="Bac_surfAg_D15"/>
</dbReference>
<proteinExistence type="inferred from homology"/>
<comment type="subcellular location">
    <subcellularLocation>
        <location evidence="1">Cell outer membrane</location>
    </subcellularLocation>
</comment>
<evidence type="ECO:0000256" key="1">
    <source>
        <dbReference type="ARBA" id="ARBA00004442"/>
    </source>
</evidence>
<comment type="subunit">
    <text evidence="10">Interacts with TamB to form the translocation and assembly module (TAM).</text>
</comment>
<evidence type="ECO:0000259" key="13">
    <source>
        <dbReference type="Pfam" id="PF17243"/>
    </source>
</evidence>
<accession>A0ABY6BBX3</accession>
<evidence type="ECO:0000313" key="14">
    <source>
        <dbReference type="EMBL" id="UXI67551.1"/>
    </source>
</evidence>
<dbReference type="Pfam" id="PF17243">
    <property type="entry name" value="POTRA_TamA_1"/>
    <property type="match status" value="1"/>
</dbReference>
<evidence type="ECO:0000256" key="4">
    <source>
        <dbReference type="ARBA" id="ARBA00022452"/>
    </source>
</evidence>
<dbReference type="PANTHER" id="PTHR12815">
    <property type="entry name" value="SORTING AND ASSEMBLY MACHINERY SAMM50 PROTEIN FAMILY MEMBER"/>
    <property type="match status" value="1"/>
</dbReference>
<evidence type="ECO:0000256" key="7">
    <source>
        <dbReference type="ARBA" id="ARBA00023136"/>
    </source>
</evidence>
<evidence type="ECO:0000313" key="15">
    <source>
        <dbReference type="Proteomes" id="UP001064632"/>
    </source>
</evidence>
<evidence type="ECO:0000259" key="11">
    <source>
        <dbReference type="Pfam" id="PF01103"/>
    </source>
</evidence>
<sequence>MTPVHAAKVTTTVGGVDGDLKLAVLAAMEIEHYVGRDVSAAQVRRLYEAVPAQVAEALEPYGYYDATVDGSLKEVPGGWEALFTVKPGEPVVVEDLALSVPGEAGKMQAVRRAVRAFAPQVGQPMNHDAYERGKAAIQAALFANGYLDARLSAHRAEVTRATRKARITLTWEPGERFRMGAVRFEGGQFPTDFLQRYVPWSEGDYYTQESLLSLQQRLVDADYFSVVDVNPDIEHAKGGVVPIVIALAPAKRSIYTGGLFVGTDTGFGVRGGLERRWMNQRGHKLKTEAIVAQRLKTASAQYQIPLPGPDSRSFNFGINYKDEASDATRSRVTSVVANETRQWMGFTRTMGLHLQTGDFEIRDRTNDDFAVRGNSTMLYPQLALTRKRADDPLFVRRGYSLNLLARAAQKGALSDTSFLQLRADLKWIRAFNWRNRLIVRGSAGTMRVGEFNDLPPDLRFFAGGDRSVRGYGYQTIGPVQNVEVTSQVPGAPPELHPVVVGGKHLLAGSAEYEFYFHRKWGVAAFVDAGDAFSGTDYRLKVGAGAGVRWRSPVGMVRLDIGVPLRDREDRSAYQIHLVIGPDL</sequence>
<dbReference type="Pfam" id="PF07244">
    <property type="entry name" value="POTRA"/>
    <property type="match status" value="1"/>
</dbReference>
<feature type="domain" description="POTRA" evidence="12">
    <location>
        <begin position="179"/>
        <end position="236"/>
    </location>
</feature>
<feature type="domain" description="Bacterial surface antigen (D15)" evidence="11">
    <location>
        <begin position="281"/>
        <end position="580"/>
    </location>
</feature>
<evidence type="ECO:0000256" key="6">
    <source>
        <dbReference type="ARBA" id="ARBA00022729"/>
    </source>
</evidence>
<dbReference type="Proteomes" id="UP001064632">
    <property type="component" value="Chromosome"/>
</dbReference>
<name>A0ABY6BBX3_9GAMM</name>
<dbReference type="Pfam" id="PF01103">
    <property type="entry name" value="Omp85"/>
    <property type="match status" value="1"/>
</dbReference>
<keyword evidence="8" id="KW-0998">Cell outer membrane</keyword>
<evidence type="ECO:0000256" key="9">
    <source>
        <dbReference type="ARBA" id="ARBA00033063"/>
    </source>
</evidence>
<dbReference type="InterPro" id="IPR035243">
    <property type="entry name" value="TamA_POTRA_Dom_1"/>
</dbReference>
<evidence type="ECO:0000256" key="3">
    <source>
        <dbReference type="ARBA" id="ARBA00015419"/>
    </source>
</evidence>
<keyword evidence="7" id="KW-0472">Membrane</keyword>
<dbReference type="InterPro" id="IPR039910">
    <property type="entry name" value="D15-like"/>
</dbReference>
<keyword evidence="4" id="KW-1134">Transmembrane beta strand</keyword>
<keyword evidence="5" id="KW-0812">Transmembrane</keyword>
<dbReference type="Gene3D" id="3.10.20.310">
    <property type="entry name" value="membrane protein fhac"/>
    <property type="match status" value="3"/>
</dbReference>
<keyword evidence="6" id="KW-0732">Signal</keyword>
<dbReference type="EMBL" id="CP104694">
    <property type="protein sequence ID" value="UXI67551.1"/>
    <property type="molecule type" value="Genomic_DNA"/>
</dbReference>
<gene>
    <name evidence="14" type="ORF">N4264_22890</name>
</gene>
<evidence type="ECO:0000259" key="12">
    <source>
        <dbReference type="Pfam" id="PF07244"/>
    </source>
</evidence>
<feature type="domain" description="TamA POTRA" evidence="13">
    <location>
        <begin position="12"/>
        <end position="87"/>
    </location>
</feature>
<evidence type="ECO:0000256" key="5">
    <source>
        <dbReference type="ARBA" id="ARBA00022692"/>
    </source>
</evidence>
<evidence type="ECO:0000256" key="2">
    <source>
        <dbReference type="ARBA" id="ARBA00010248"/>
    </source>
</evidence>
<dbReference type="RefSeq" id="WP_261694521.1">
    <property type="nucleotide sequence ID" value="NZ_CP104694.1"/>
</dbReference>